<name>A0A1M2VPB1_TRAPU</name>
<dbReference type="AlphaFoldDB" id="A0A1M2VPB1"/>
<proteinExistence type="predicted"/>
<gene>
    <name evidence="2" type="ORF">TRAPUB_14083</name>
</gene>
<dbReference type="Proteomes" id="UP000184267">
    <property type="component" value="Unassembled WGS sequence"/>
</dbReference>
<organism evidence="2 3">
    <name type="scientific">Trametes pubescens</name>
    <name type="common">White-rot fungus</name>
    <dbReference type="NCBI Taxonomy" id="154538"/>
    <lineage>
        <taxon>Eukaryota</taxon>
        <taxon>Fungi</taxon>
        <taxon>Dikarya</taxon>
        <taxon>Basidiomycota</taxon>
        <taxon>Agaricomycotina</taxon>
        <taxon>Agaricomycetes</taxon>
        <taxon>Polyporales</taxon>
        <taxon>Polyporaceae</taxon>
        <taxon>Trametes</taxon>
    </lineage>
</organism>
<dbReference type="EMBL" id="MNAD01000916">
    <property type="protein sequence ID" value="OJT09441.1"/>
    <property type="molecule type" value="Genomic_DNA"/>
</dbReference>
<dbReference type="OrthoDB" id="2755983at2759"/>
<sequence length="180" mass="20665">MTGYRTLGDTLRQDYARMEIKLRGELRQAIIQVLISLSGDPKARMFWTLDKYFKNVYLAYNLKLVGWPQGLIWRNLSYVTSFKRISLLVKLWNEGDLRFEPVSPIEHQAALLDYRKAAPAPLHFTAPPKLGRSDLKARKHRPKKNPMGLPGRYVRNGPKSAKWVTAAAERRAEMATLTQA</sequence>
<protein>
    <submittedName>
        <fullName evidence="2">Uncharacterized protein</fullName>
    </submittedName>
</protein>
<dbReference type="OMA" id="GREDIGC"/>
<comment type="caution">
    <text evidence="2">The sequence shown here is derived from an EMBL/GenBank/DDBJ whole genome shotgun (WGS) entry which is preliminary data.</text>
</comment>
<evidence type="ECO:0000256" key="1">
    <source>
        <dbReference type="SAM" id="MobiDB-lite"/>
    </source>
</evidence>
<feature type="region of interest" description="Disordered" evidence="1">
    <location>
        <begin position="131"/>
        <end position="152"/>
    </location>
</feature>
<dbReference type="STRING" id="154538.A0A1M2VPB1"/>
<evidence type="ECO:0000313" key="3">
    <source>
        <dbReference type="Proteomes" id="UP000184267"/>
    </source>
</evidence>
<evidence type="ECO:0000313" key="2">
    <source>
        <dbReference type="EMBL" id="OJT09441.1"/>
    </source>
</evidence>
<keyword evidence="3" id="KW-1185">Reference proteome</keyword>
<reference evidence="2 3" key="1">
    <citation type="submission" date="2016-10" db="EMBL/GenBank/DDBJ databases">
        <title>Genome sequence of the basidiomycete white-rot fungus Trametes pubescens.</title>
        <authorList>
            <person name="Makela M.R."/>
            <person name="Granchi Z."/>
            <person name="Peng M."/>
            <person name="De Vries R.P."/>
            <person name="Grigoriev I."/>
            <person name="Riley R."/>
            <person name="Hilden K."/>
        </authorList>
    </citation>
    <scope>NUCLEOTIDE SEQUENCE [LARGE SCALE GENOMIC DNA]</scope>
    <source>
        <strain evidence="2 3">FBCC735</strain>
    </source>
</reference>
<accession>A0A1M2VPB1</accession>